<dbReference type="PANTHER" id="PTHR47169">
    <property type="entry name" value="OS01G0541250 PROTEIN"/>
    <property type="match status" value="1"/>
</dbReference>
<protein>
    <submittedName>
        <fullName evidence="1">Unnamed protein product</fullName>
    </submittedName>
</protein>
<sequence>MSAAVSGGLSVGGKLPRGAFAQVGSSVGHDATTLSRIWKRYNSAIAKGVPGGEWVSRIKQDSGRKRINRQALREKLASVPVEDRAVERRVAHATGVSRHLARQAVHKRMLKHRTTFIKPVLTSENKLQRVEHALGFIDERTLQFEPMYDVVHDDEKWFYADRNWRSYLVFDGEEMPARVWKSKRFIPCFLRRSLVPCKPP</sequence>
<keyword evidence="2" id="KW-1185">Reference proteome</keyword>
<dbReference type="EMBL" id="BSXT01000142">
    <property type="protein sequence ID" value="GMF18833.1"/>
    <property type="molecule type" value="Genomic_DNA"/>
</dbReference>
<dbReference type="OrthoDB" id="117816at2759"/>
<organism evidence="1 2">
    <name type="scientific">Phytophthora fragariaefolia</name>
    <dbReference type="NCBI Taxonomy" id="1490495"/>
    <lineage>
        <taxon>Eukaryota</taxon>
        <taxon>Sar</taxon>
        <taxon>Stramenopiles</taxon>
        <taxon>Oomycota</taxon>
        <taxon>Peronosporomycetes</taxon>
        <taxon>Peronosporales</taxon>
        <taxon>Peronosporaceae</taxon>
        <taxon>Phytophthora</taxon>
    </lineage>
</organism>
<dbReference type="Gene3D" id="3.30.420.10">
    <property type="entry name" value="Ribonuclease H-like superfamily/Ribonuclease H"/>
    <property type="match status" value="1"/>
</dbReference>
<dbReference type="InterPro" id="IPR036397">
    <property type="entry name" value="RNaseH_sf"/>
</dbReference>
<gene>
    <name evidence="1" type="ORF">Pfra01_000177200</name>
</gene>
<dbReference type="Proteomes" id="UP001165121">
    <property type="component" value="Unassembled WGS sequence"/>
</dbReference>
<reference evidence="1" key="1">
    <citation type="submission" date="2023-04" db="EMBL/GenBank/DDBJ databases">
        <title>Phytophthora fragariaefolia NBRC 109709.</title>
        <authorList>
            <person name="Ichikawa N."/>
            <person name="Sato H."/>
            <person name="Tonouchi N."/>
        </authorList>
    </citation>
    <scope>NUCLEOTIDE SEQUENCE</scope>
    <source>
        <strain evidence="1">NBRC 109709</strain>
    </source>
</reference>
<dbReference type="PANTHER" id="PTHR47169:SF2">
    <property type="entry name" value="OS01G0541250 PROTEIN"/>
    <property type="match status" value="1"/>
</dbReference>
<accession>A0A9W6TT75</accession>
<evidence type="ECO:0000313" key="2">
    <source>
        <dbReference type="Proteomes" id="UP001165121"/>
    </source>
</evidence>
<comment type="caution">
    <text evidence="1">The sequence shown here is derived from an EMBL/GenBank/DDBJ whole genome shotgun (WGS) entry which is preliminary data.</text>
</comment>
<evidence type="ECO:0000313" key="1">
    <source>
        <dbReference type="EMBL" id="GMF18833.1"/>
    </source>
</evidence>
<dbReference type="AlphaFoldDB" id="A0A9W6TT75"/>
<proteinExistence type="predicted"/>
<name>A0A9W6TT75_9STRA</name>
<dbReference type="GO" id="GO:0003676">
    <property type="term" value="F:nucleic acid binding"/>
    <property type="evidence" value="ECO:0007669"/>
    <property type="project" value="InterPro"/>
</dbReference>